<reference evidence="2" key="1">
    <citation type="submission" date="2018-11" db="EMBL/GenBank/DDBJ databases">
        <authorList>
            <consortium name="Pathogen Informatics"/>
        </authorList>
    </citation>
    <scope>NUCLEOTIDE SEQUENCE</scope>
</reference>
<accession>A0A3S5A7G9</accession>
<organism evidence="2 3">
    <name type="scientific">Protopolystoma xenopodis</name>
    <dbReference type="NCBI Taxonomy" id="117903"/>
    <lineage>
        <taxon>Eukaryota</taxon>
        <taxon>Metazoa</taxon>
        <taxon>Spiralia</taxon>
        <taxon>Lophotrochozoa</taxon>
        <taxon>Platyhelminthes</taxon>
        <taxon>Monogenea</taxon>
        <taxon>Polyopisthocotylea</taxon>
        <taxon>Polystomatidea</taxon>
        <taxon>Polystomatidae</taxon>
        <taxon>Protopolystoma</taxon>
    </lineage>
</organism>
<comment type="caution">
    <text evidence="2">The sequence shown here is derived from an EMBL/GenBank/DDBJ whole genome shotgun (WGS) entry which is preliminary data.</text>
</comment>
<sequence>MSHEQTISLTPHYAGRYHEGGESTDSLLHCQVTVDKATDAGFMLAEEMGASSSRQVATISELLTGLVEAGDREARQERDEPSPTLGLNSDESIRLQHRLNGLATSTFSSLVTQTEPSRSTRQTRLTRPEDSVAVDSAKTCASFDTIATIRP</sequence>
<keyword evidence="3" id="KW-1185">Reference proteome</keyword>
<feature type="compositionally biased region" description="Polar residues" evidence="1">
    <location>
        <begin position="109"/>
        <end position="125"/>
    </location>
</feature>
<feature type="non-terminal residue" evidence="2">
    <location>
        <position position="151"/>
    </location>
</feature>
<evidence type="ECO:0000313" key="2">
    <source>
        <dbReference type="EMBL" id="VEL22010.1"/>
    </source>
</evidence>
<protein>
    <submittedName>
        <fullName evidence="2">Uncharacterized protein</fullName>
    </submittedName>
</protein>
<evidence type="ECO:0000256" key="1">
    <source>
        <dbReference type="SAM" id="MobiDB-lite"/>
    </source>
</evidence>
<proteinExistence type="predicted"/>
<dbReference type="EMBL" id="CAAALY010054254">
    <property type="protein sequence ID" value="VEL22010.1"/>
    <property type="molecule type" value="Genomic_DNA"/>
</dbReference>
<feature type="compositionally biased region" description="Basic and acidic residues" evidence="1">
    <location>
        <begin position="69"/>
        <end position="81"/>
    </location>
</feature>
<dbReference type="Proteomes" id="UP000784294">
    <property type="component" value="Unassembled WGS sequence"/>
</dbReference>
<name>A0A3S5A7G9_9PLAT</name>
<feature type="region of interest" description="Disordered" evidence="1">
    <location>
        <begin position="109"/>
        <end position="131"/>
    </location>
</feature>
<feature type="region of interest" description="Disordered" evidence="1">
    <location>
        <begin position="69"/>
        <end position="91"/>
    </location>
</feature>
<dbReference type="AlphaFoldDB" id="A0A3S5A7G9"/>
<evidence type="ECO:0000313" key="3">
    <source>
        <dbReference type="Proteomes" id="UP000784294"/>
    </source>
</evidence>
<gene>
    <name evidence="2" type="ORF">PXEA_LOCUS15450</name>
</gene>